<feature type="compositionally biased region" description="Basic and acidic residues" evidence="1">
    <location>
        <begin position="720"/>
        <end position="731"/>
    </location>
</feature>
<feature type="region of interest" description="Disordered" evidence="1">
    <location>
        <begin position="601"/>
        <end position="630"/>
    </location>
</feature>
<gene>
    <name evidence="2" type="ORF">Bhyg_02073</name>
</gene>
<feature type="compositionally biased region" description="Acidic residues" evidence="1">
    <location>
        <begin position="609"/>
        <end position="619"/>
    </location>
</feature>
<name>A0A9Q0NAW0_9DIPT</name>
<feature type="compositionally biased region" description="Basic and acidic residues" evidence="1">
    <location>
        <begin position="1429"/>
        <end position="1444"/>
    </location>
</feature>
<reference evidence="2" key="1">
    <citation type="submission" date="2022-07" db="EMBL/GenBank/DDBJ databases">
        <authorList>
            <person name="Trinca V."/>
            <person name="Uliana J.V.C."/>
            <person name="Torres T.T."/>
            <person name="Ward R.J."/>
            <person name="Monesi N."/>
        </authorList>
    </citation>
    <scope>NUCLEOTIDE SEQUENCE</scope>
    <source>
        <strain evidence="2">HSMRA1968</strain>
        <tissue evidence="2">Whole embryos</tissue>
    </source>
</reference>
<evidence type="ECO:0000313" key="3">
    <source>
        <dbReference type="Proteomes" id="UP001151699"/>
    </source>
</evidence>
<evidence type="ECO:0000256" key="1">
    <source>
        <dbReference type="SAM" id="MobiDB-lite"/>
    </source>
</evidence>
<comment type="caution">
    <text evidence="2">The sequence shown here is derived from an EMBL/GenBank/DDBJ whole genome shotgun (WGS) entry which is preliminary data.</text>
</comment>
<accession>A0A9Q0NAW0</accession>
<feature type="compositionally biased region" description="Acidic residues" evidence="1">
    <location>
        <begin position="1120"/>
        <end position="1132"/>
    </location>
</feature>
<feature type="compositionally biased region" description="Low complexity" evidence="1">
    <location>
        <begin position="1146"/>
        <end position="1159"/>
    </location>
</feature>
<organism evidence="2 3">
    <name type="scientific">Pseudolycoriella hygida</name>
    <dbReference type="NCBI Taxonomy" id="35572"/>
    <lineage>
        <taxon>Eukaryota</taxon>
        <taxon>Metazoa</taxon>
        <taxon>Ecdysozoa</taxon>
        <taxon>Arthropoda</taxon>
        <taxon>Hexapoda</taxon>
        <taxon>Insecta</taxon>
        <taxon>Pterygota</taxon>
        <taxon>Neoptera</taxon>
        <taxon>Endopterygota</taxon>
        <taxon>Diptera</taxon>
        <taxon>Nematocera</taxon>
        <taxon>Sciaroidea</taxon>
        <taxon>Sciaridae</taxon>
        <taxon>Pseudolycoriella</taxon>
    </lineage>
</organism>
<feature type="non-terminal residue" evidence="2">
    <location>
        <position position="1"/>
    </location>
</feature>
<keyword evidence="3" id="KW-1185">Reference proteome</keyword>
<feature type="region of interest" description="Disordered" evidence="1">
    <location>
        <begin position="1103"/>
        <end position="1167"/>
    </location>
</feature>
<evidence type="ECO:0000313" key="2">
    <source>
        <dbReference type="EMBL" id="KAJ6646859.1"/>
    </source>
</evidence>
<feature type="region of interest" description="Disordered" evidence="1">
    <location>
        <begin position="708"/>
        <end position="742"/>
    </location>
</feature>
<sequence length="1466" mass="164249">EFENESGTLEPTRTEYPIFRAISSPERANPQNESVNPLPNAHIIAINENIIQINEEVDNNNGPLSPADMENIENNNAVDYIPNRNEIERLVEPVEQEQLQQPLFDRSNPFIEQIDVLSNRNNPFVNIIVNENFYSNVDSPVNLIDAVTSKNQIMSPKSLEEVISLDSSLSEKSATDINSVEEALRALDFAISGEESLLQPNEDDFECYNEDFAFTCHEIAKSFTDDEYKGNEAKQIFDSEYMDEVRKEAESLVNSVIAESTDRINQGLVSTQRIMSQNDDTLVDVDSNTFIAKEAIENATQISSDSLTDGQILPKDFQSVENLCFDNIMLEASTPFVKLKRERFPDSPSFTGSPIVANATFDIESECPSNNIFGKMDGIIGISPIVSEEGRLGSTFNVQKNELIKENCLDTSAYFESPPINTTFDIDMKQSNGTSPFLGDTKQLEKNLSVEQMPNPVNETFTACDATFSKEPEVEALTKTDCPTIKIDKEETTSVDMTTVTPVNTPIELNYSLDSWDKFISNSMSQQLDMPKHIPEMQPCTSAQAAYAEASTSGWFLHPKADDPPSSSDTCEVDDENEENLNETFDALRKQLIIMLPHAQGIAEHPPDFSDDDDDDDYTEEKPEQRSPCENVTELPTEMVINYKRPLSPIMEESEDETCKTFILNETKNFDSTSTGCIETGEAIMGVTKTLMASNDTLFNFEDAFGDDAFSPRTTSQNDIVKESKLNHPDSSDASTPTPRTFKPIEFETHETCNVNDLLSPDQQKTLSEDICTVDHVSSDAVDTTFTTNTLEEKTCISVHMKDDEKISEISEPDWGSSGQFDLNSLNDVPSMDILDNDDEHGTEFENDDSSSTVNLPNKEENVVEDHPNPSIFSTVHQNEDDESFKNKTTNFLLNEINYSSGYYNKSSDIKPIIYDNVKENTDPNVKEYDRIETFSKNDNKILIHTKNLAESGIFEGDLLSETDEIVQNSTFHPADITFDLNKHQAIIPNFTVCEIDTQGDQGVMVTREIVHQLSGEEDPWAHSISDIRFTGPCTEIMSTSFTNSEWDSDVDDSNSSEEFMYVKGTPPKVPSPELYKHKLEQKHESVTVPAVAEEDVENIWKTHEDKVPVTGIEHTDKEQYEDEDSSSDAEGEWVPSCWDSLAQPSRSALKSPDKSSSSPKKRRSVAFKKQNYHSVYEYPKEVAMSPSYSEPQLWARDLNDLFNFVEKKSEAIDVKVSESDGFNVSSSTRPFHGSQFNAQCHTWPTDSNFSWSQIQISVPGILDPFQAQIRQDNESHSDKYPSYSDLQIKWPKDLKDFICSEQTSENIEKDLTRPDSGVGESAELLSDSVTLGDLCHTKASLRLPLQNVPALMTDETKNLFNDESIDQNNLILPTPSCTGSMDSLSSSSGSERQVSFSTFGKSKSLSFDNDRINASDCKSLMIAEEEKLNENDGPKLENDRCTKQNDSTDEDSGIESIMRIASEKI</sequence>
<dbReference type="EMBL" id="WJQU01000001">
    <property type="protein sequence ID" value="KAJ6646859.1"/>
    <property type="molecule type" value="Genomic_DNA"/>
</dbReference>
<feature type="compositionally biased region" description="Basic and acidic residues" evidence="1">
    <location>
        <begin position="1103"/>
        <end position="1119"/>
    </location>
</feature>
<dbReference type="OrthoDB" id="7992038at2759"/>
<dbReference type="Proteomes" id="UP001151699">
    <property type="component" value="Chromosome A"/>
</dbReference>
<protein>
    <submittedName>
        <fullName evidence="2">Uncharacterized protein</fullName>
    </submittedName>
</protein>
<feature type="region of interest" description="Disordered" evidence="1">
    <location>
        <begin position="1429"/>
        <end position="1466"/>
    </location>
</feature>
<proteinExistence type="predicted"/>